<dbReference type="InParanoid" id="A0A0C3GTZ5"/>
<protein>
    <recommendedName>
        <fullName evidence="5">Mid2 domain-containing protein</fullName>
    </recommendedName>
</protein>
<keyword evidence="2" id="KW-1133">Transmembrane helix</keyword>
<evidence type="ECO:0000256" key="2">
    <source>
        <dbReference type="SAM" id="Phobius"/>
    </source>
</evidence>
<name>A0A0C3GTZ5_OIDMZ</name>
<proteinExistence type="predicted"/>
<keyword evidence="4" id="KW-1185">Reference proteome</keyword>
<keyword evidence="2" id="KW-0812">Transmembrane</keyword>
<evidence type="ECO:0000313" key="4">
    <source>
        <dbReference type="Proteomes" id="UP000054321"/>
    </source>
</evidence>
<evidence type="ECO:0008006" key="5">
    <source>
        <dbReference type="Google" id="ProtNLM"/>
    </source>
</evidence>
<feature type="region of interest" description="Disordered" evidence="1">
    <location>
        <begin position="110"/>
        <end position="133"/>
    </location>
</feature>
<organism evidence="3 4">
    <name type="scientific">Oidiodendron maius (strain Zn)</name>
    <dbReference type="NCBI Taxonomy" id="913774"/>
    <lineage>
        <taxon>Eukaryota</taxon>
        <taxon>Fungi</taxon>
        <taxon>Dikarya</taxon>
        <taxon>Ascomycota</taxon>
        <taxon>Pezizomycotina</taxon>
        <taxon>Leotiomycetes</taxon>
        <taxon>Leotiomycetes incertae sedis</taxon>
        <taxon>Myxotrichaceae</taxon>
        <taxon>Oidiodendron</taxon>
    </lineage>
</organism>
<sequence>MIVSPRLAEVVKRTMAPDSLLGPDSTSPHPTDTSNSSHNSTLSTGGAIALAVTCSVLFLLLCLAMVYFTCWRDRKETPQPELEVGEDGSKVTMQVEKEQRRWWWGRRGRGTSQNTLVRDDGSTKGSVAVRNDA</sequence>
<dbReference type="Proteomes" id="UP000054321">
    <property type="component" value="Unassembled WGS sequence"/>
</dbReference>
<keyword evidence="2" id="KW-0472">Membrane</keyword>
<feature type="transmembrane region" description="Helical" evidence="2">
    <location>
        <begin position="47"/>
        <end position="68"/>
    </location>
</feature>
<evidence type="ECO:0000256" key="1">
    <source>
        <dbReference type="SAM" id="MobiDB-lite"/>
    </source>
</evidence>
<reference evidence="4" key="2">
    <citation type="submission" date="2015-01" db="EMBL/GenBank/DDBJ databases">
        <title>Evolutionary Origins and Diversification of the Mycorrhizal Mutualists.</title>
        <authorList>
            <consortium name="DOE Joint Genome Institute"/>
            <consortium name="Mycorrhizal Genomics Consortium"/>
            <person name="Kohler A."/>
            <person name="Kuo A."/>
            <person name="Nagy L.G."/>
            <person name="Floudas D."/>
            <person name="Copeland A."/>
            <person name="Barry K.W."/>
            <person name="Cichocki N."/>
            <person name="Veneault-Fourrey C."/>
            <person name="LaButti K."/>
            <person name="Lindquist E.A."/>
            <person name="Lipzen A."/>
            <person name="Lundell T."/>
            <person name="Morin E."/>
            <person name="Murat C."/>
            <person name="Riley R."/>
            <person name="Ohm R."/>
            <person name="Sun H."/>
            <person name="Tunlid A."/>
            <person name="Henrissat B."/>
            <person name="Grigoriev I.V."/>
            <person name="Hibbett D.S."/>
            <person name="Martin F."/>
        </authorList>
    </citation>
    <scope>NUCLEOTIDE SEQUENCE [LARGE SCALE GENOMIC DNA]</scope>
    <source>
        <strain evidence="4">Zn</strain>
    </source>
</reference>
<dbReference type="EMBL" id="KN832878">
    <property type="protein sequence ID" value="KIM99535.1"/>
    <property type="molecule type" value="Genomic_DNA"/>
</dbReference>
<accession>A0A0C3GTZ5</accession>
<feature type="compositionally biased region" description="Low complexity" evidence="1">
    <location>
        <begin position="31"/>
        <end position="42"/>
    </location>
</feature>
<dbReference type="AlphaFoldDB" id="A0A0C3GTZ5"/>
<reference evidence="3 4" key="1">
    <citation type="submission" date="2014-04" db="EMBL/GenBank/DDBJ databases">
        <authorList>
            <consortium name="DOE Joint Genome Institute"/>
            <person name="Kuo A."/>
            <person name="Martino E."/>
            <person name="Perotto S."/>
            <person name="Kohler A."/>
            <person name="Nagy L.G."/>
            <person name="Floudas D."/>
            <person name="Copeland A."/>
            <person name="Barry K.W."/>
            <person name="Cichocki N."/>
            <person name="Veneault-Fourrey C."/>
            <person name="LaButti K."/>
            <person name="Lindquist E.A."/>
            <person name="Lipzen A."/>
            <person name="Lundell T."/>
            <person name="Morin E."/>
            <person name="Murat C."/>
            <person name="Sun H."/>
            <person name="Tunlid A."/>
            <person name="Henrissat B."/>
            <person name="Grigoriev I.V."/>
            <person name="Hibbett D.S."/>
            <person name="Martin F."/>
            <person name="Nordberg H.P."/>
            <person name="Cantor M.N."/>
            <person name="Hua S.X."/>
        </authorList>
    </citation>
    <scope>NUCLEOTIDE SEQUENCE [LARGE SCALE GENOMIC DNA]</scope>
    <source>
        <strain evidence="3 4">Zn</strain>
    </source>
</reference>
<gene>
    <name evidence="3" type="ORF">OIDMADRAFT_19674</name>
</gene>
<dbReference type="HOGENOM" id="CLU_1907286_0_0_1"/>
<feature type="region of interest" description="Disordered" evidence="1">
    <location>
        <begin position="14"/>
        <end position="42"/>
    </location>
</feature>
<evidence type="ECO:0000313" key="3">
    <source>
        <dbReference type="EMBL" id="KIM99535.1"/>
    </source>
</evidence>